<dbReference type="InterPro" id="IPR007714">
    <property type="entry name" value="CFA20_dom"/>
</dbReference>
<proteinExistence type="predicted"/>
<organism evidence="2 3">
    <name type="scientific">Blepharisma stoltei</name>
    <dbReference type="NCBI Taxonomy" id="1481888"/>
    <lineage>
        <taxon>Eukaryota</taxon>
        <taxon>Sar</taxon>
        <taxon>Alveolata</taxon>
        <taxon>Ciliophora</taxon>
        <taxon>Postciliodesmatophora</taxon>
        <taxon>Heterotrichea</taxon>
        <taxon>Heterotrichida</taxon>
        <taxon>Blepharismidae</taxon>
        <taxon>Blepharisma</taxon>
    </lineage>
</organism>
<accession>A0AAU9IUX9</accession>
<reference evidence="2" key="1">
    <citation type="submission" date="2021-09" db="EMBL/GenBank/DDBJ databases">
        <authorList>
            <consortium name="AG Swart"/>
            <person name="Singh M."/>
            <person name="Singh A."/>
            <person name="Seah K."/>
            <person name="Emmerich C."/>
        </authorList>
    </citation>
    <scope>NUCLEOTIDE SEQUENCE</scope>
    <source>
        <strain evidence="2">ATCC30299</strain>
    </source>
</reference>
<comment type="caution">
    <text evidence="2">The sequence shown here is derived from an EMBL/GenBank/DDBJ whole genome shotgun (WGS) entry which is preliminary data.</text>
</comment>
<dbReference type="Proteomes" id="UP001162131">
    <property type="component" value="Unassembled WGS sequence"/>
</dbReference>
<dbReference type="Pfam" id="PF05018">
    <property type="entry name" value="CFA20_dom"/>
    <property type="match status" value="1"/>
</dbReference>
<evidence type="ECO:0000313" key="2">
    <source>
        <dbReference type="EMBL" id="CAG9317294.1"/>
    </source>
</evidence>
<sequence length="357" mass="42199">MKNDEVFNEIFDSHNKSLLKFCLIHGKSEYGYKEEYKENILTINQGTFLIPRNNREFLQSTHKLLNLQLFIFKHKLFLLEITVSDSQSTIRKLIFTHSRIVIKNPLQAKLPHSIIERGLWQDLFLDIESLYNLCFPNSTLQYIQMISITGTFMLRKIMSTYDKSIPIPDQHHFSDLFTFKPLMITSLTYPHTSKQNLFVEISPSRILEKHKLNSPNMLQKRSLIEMEISQLKVAHMKGINLGTKIFFRKNKAKADIEDNRKKNRKITHNYTRESDIEEEIEENIEVDMPEENRPFIGIINSESCTAKEFFKPPDWFSEKLSSVMKIRHFTPPFVNIKDLQGQQLIYNPASRFYDQEW</sequence>
<evidence type="ECO:0000313" key="3">
    <source>
        <dbReference type="Proteomes" id="UP001162131"/>
    </source>
</evidence>
<gene>
    <name evidence="2" type="ORF">BSTOLATCC_MIC18546</name>
</gene>
<keyword evidence="3" id="KW-1185">Reference proteome</keyword>
<protein>
    <recommendedName>
        <fullName evidence="1">CFA20 domain-containing protein</fullName>
    </recommendedName>
</protein>
<name>A0AAU9IUX9_9CILI</name>
<dbReference type="AlphaFoldDB" id="A0AAU9IUX9"/>
<feature type="domain" description="CFA20" evidence="1">
    <location>
        <begin position="7"/>
        <end position="157"/>
    </location>
</feature>
<dbReference type="EMBL" id="CAJZBQ010000018">
    <property type="protein sequence ID" value="CAG9317294.1"/>
    <property type="molecule type" value="Genomic_DNA"/>
</dbReference>
<evidence type="ECO:0000259" key="1">
    <source>
        <dbReference type="Pfam" id="PF05018"/>
    </source>
</evidence>